<dbReference type="EMBL" id="CADCVB010000134">
    <property type="protein sequence ID" value="CAA9435516.1"/>
    <property type="molecule type" value="Genomic_DNA"/>
</dbReference>
<dbReference type="PROSITE" id="PS00716">
    <property type="entry name" value="SIGMA70_2"/>
    <property type="match status" value="1"/>
</dbReference>
<dbReference type="Gene3D" id="1.10.220.120">
    <property type="entry name" value="Sigma-70 factor, region 1.1"/>
    <property type="match status" value="1"/>
</dbReference>
<dbReference type="InterPro" id="IPR009042">
    <property type="entry name" value="RNA_pol_sigma70_r1_2"/>
</dbReference>
<dbReference type="PRINTS" id="PR00046">
    <property type="entry name" value="SIGMA70FCT"/>
</dbReference>
<accession>A0A6J4Q6R6</accession>
<comment type="subcellular location">
    <subcellularLocation>
        <location evidence="5">Cytoplasm</location>
    </subcellularLocation>
</comment>
<comment type="function">
    <text evidence="5">Sigma factors are initiation factors that promote the attachment of RNA polymerase to specific initiation sites and are then released. This sigma factor is the primary sigma factor during exponential growth.</text>
</comment>
<gene>
    <name evidence="5" type="primary">sigA</name>
    <name evidence="8" type="ORF">AVDCRST_MAG78-1999</name>
</gene>
<dbReference type="InterPro" id="IPR036388">
    <property type="entry name" value="WH-like_DNA-bd_sf"/>
</dbReference>
<dbReference type="HAMAP" id="MF_00963">
    <property type="entry name" value="Sigma70_RpoD_SigA"/>
    <property type="match status" value="1"/>
</dbReference>
<evidence type="ECO:0000259" key="6">
    <source>
        <dbReference type="PROSITE" id="PS00715"/>
    </source>
</evidence>
<dbReference type="FunFam" id="1.10.601.10:FF:000001">
    <property type="entry name" value="RNA polymerase sigma factor SigA"/>
    <property type="match status" value="1"/>
</dbReference>
<dbReference type="GO" id="GO:0005737">
    <property type="term" value="C:cytoplasm"/>
    <property type="evidence" value="ECO:0007669"/>
    <property type="project" value="UniProtKB-SubCell"/>
</dbReference>
<dbReference type="SUPFAM" id="SSF88659">
    <property type="entry name" value="Sigma3 and sigma4 domains of RNA polymerase sigma factors"/>
    <property type="match status" value="2"/>
</dbReference>
<dbReference type="InterPro" id="IPR013324">
    <property type="entry name" value="RNA_pol_sigma_r3/r4-like"/>
</dbReference>
<dbReference type="CDD" id="cd06171">
    <property type="entry name" value="Sigma70_r4"/>
    <property type="match status" value="1"/>
</dbReference>
<dbReference type="Pfam" id="PF03979">
    <property type="entry name" value="Sigma70_r1_1"/>
    <property type="match status" value="1"/>
</dbReference>
<dbReference type="Pfam" id="PF00140">
    <property type="entry name" value="Sigma70_r1_2"/>
    <property type="match status" value="1"/>
</dbReference>
<keyword evidence="1 5" id="KW-0805">Transcription regulation</keyword>
<dbReference type="InterPro" id="IPR042189">
    <property type="entry name" value="RNA_pol_sigma_70_r1_1_sf"/>
</dbReference>
<feature type="domain" description="RNA polymerase sigma-70" evidence="7">
    <location>
        <begin position="331"/>
        <end position="357"/>
    </location>
</feature>
<protein>
    <recommendedName>
        <fullName evidence="5">RNA polymerase sigma factor SigA</fullName>
    </recommendedName>
</protein>
<dbReference type="InterPro" id="IPR007127">
    <property type="entry name" value="RNA_pol_sigma_70_r1_1"/>
</dbReference>
<feature type="DNA-binding region" description="H-T-H motif" evidence="5">
    <location>
        <begin position="332"/>
        <end position="351"/>
    </location>
</feature>
<dbReference type="InterPro" id="IPR007624">
    <property type="entry name" value="RNA_pol_sigma70_r3"/>
</dbReference>
<organism evidence="8">
    <name type="scientific">uncultured Rubrobacteraceae bacterium</name>
    <dbReference type="NCBI Taxonomy" id="349277"/>
    <lineage>
        <taxon>Bacteria</taxon>
        <taxon>Bacillati</taxon>
        <taxon>Actinomycetota</taxon>
        <taxon>Rubrobacteria</taxon>
        <taxon>Rubrobacterales</taxon>
        <taxon>Rubrobacteraceae</taxon>
        <taxon>environmental samples</taxon>
    </lineage>
</organism>
<dbReference type="Pfam" id="PF04545">
    <property type="entry name" value="Sigma70_r4"/>
    <property type="match status" value="1"/>
</dbReference>
<evidence type="ECO:0000256" key="3">
    <source>
        <dbReference type="ARBA" id="ARBA00023125"/>
    </source>
</evidence>
<dbReference type="GO" id="GO:0003677">
    <property type="term" value="F:DNA binding"/>
    <property type="evidence" value="ECO:0007669"/>
    <property type="project" value="UniProtKB-UniRule"/>
</dbReference>
<dbReference type="AlphaFoldDB" id="A0A6J4Q6R6"/>
<dbReference type="InterPro" id="IPR013325">
    <property type="entry name" value="RNA_pol_sigma_r2"/>
</dbReference>
<keyword evidence="2 5" id="KW-0731">Sigma factor</keyword>
<proteinExistence type="inferred from homology"/>
<feature type="region of interest" description="Sigma-70 factor domain-2" evidence="5">
    <location>
        <begin position="138"/>
        <end position="208"/>
    </location>
</feature>
<evidence type="ECO:0000256" key="1">
    <source>
        <dbReference type="ARBA" id="ARBA00023015"/>
    </source>
</evidence>
<evidence type="ECO:0000256" key="5">
    <source>
        <dbReference type="HAMAP-Rule" id="MF_00963"/>
    </source>
</evidence>
<dbReference type="Gene3D" id="1.10.601.10">
    <property type="entry name" value="RNA Polymerase Primary Sigma Factor"/>
    <property type="match status" value="2"/>
</dbReference>
<comment type="subunit">
    <text evidence="5">Interacts transiently with the RNA polymerase catalytic core.</text>
</comment>
<evidence type="ECO:0000259" key="7">
    <source>
        <dbReference type="PROSITE" id="PS00716"/>
    </source>
</evidence>
<dbReference type="InterPro" id="IPR000943">
    <property type="entry name" value="RNA_pol_sigma70"/>
</dbReference>
<comment type="similarity">
    <text evidence="5">Belongs to the sigma-70 factor family. RpoD/SigA subfamily.</text>
</comment>
<dbReference type="Pfam" id="PF04542">
    <property type="entry name" value="Sigma70_r2"/>
    <property type="match status" value="1"/>
</dbReference>
<evidence type="ECO:0000313" key="8">
    <source>
        <dbReference type="EMBL" id="CAA9435516.1"/>
    </source>
</evidence>
<keyword evidence="5" id="KW-0963">Cytoplasm</keyword>
<dbReference type="Pfam" id="PF04539">
    <property type="entry name" value="Sigma70_r3"/>
    <property type="match status" value="1"/>
</dbReference>
<evidence type="ECO:0000256" key="4">
    <source>
        <dbReference type="ARBA" id="ARBA00023163"/>
    </source>
</evidence>
<dbReference type="SUPFAM" id="SSF88946">
    <property type="entry name" value="Sigma2 domain of RNA polymerase sigma factors"/>
    <property type="match status" value="1"/>
</dbReference>
<feature type="short sequence motif" description="Interaction with polymerase core subunit RpoC" evidence="5">
    <location>
        <begin position="162"/>
        <end position="165"/>
    </location>
</feature>
<dbReference type="PROSITE" id="PS00715">
    <property type="entry name" value="SIGMA70_1"/>
    <property type="match status" value="1"/>
</dbReference>
<feature type="region of interest" description="Sigma-70 factor domain-4" evidence="5">
    <location>
        <begin position="306"/>
        <end position="359"/>
    </location>
</feature>
<name>A0A6J4Q6R6_9ACTN</name>
<dbReference type="InterPro" id="IPR028630">
    <property type="entry name" value="Sigma70_RpoD"/>
</dbReference>
<keyword evidence="3 5" id="KW-0238">DNA-binding</keyword>
<dbReference type="InterPro" id="IPR007630">
    <property type="entry name" value="RNA_pol_sigma70_r4"/>
</dbReference>
<dbReference type="GO" id="GO:0006352">
    <property type="term" value="P:DNA-templated transcription initiation"/>
    <property type="evidence" value="ECO:0007669"/>
    <property type="project" value="UniProtKB-UniRule"/>
</dbReference>
<dbReference type="InterPro" id="IPR007627">
    <property type="entry name" value="RNA_pol_sigma70_r2"/>
</dbReference>
<keyword evidence="4 5" id="KW-0804">Transcription</keyword>
<feature type="region of interest" description="Sigma-70 factor domain-3" evidence="5">
    <location>
        <begin position="217"/>
        <end position="293"/>
    </location>
</feature>
<dbReference type="PANTHER" id="PTHR30603">
    <property type="entry name" value="RNA POLYMERASE SIGMA FACTOR RPO"/>
    <property type="match status" value="1"/>
</dbReference>
<evidence type="ECO:0000256" key="2">
    <source>
        <dbReference type="ARBA" id="ARBA00023082"/>
    </source>
</evidence>
<feature type="domain" description="RNA polymerase sigma-70" evidence="6">
    <location>
        <begin position="162"/>
        <end position="175"/>
    </location>
</feature>
<reference evidence="8" key="1">
    <citation type="submission" date="2020-02" db="EMBL/GenBank/DDBJ databases">
        <authorList>
            <person name="Meier V. D."/>
        </authorList>
    </citation>
    <scope>NUCLEOTIDE SEQUENCE</scope>
    <source>
        <strain evidence="8">AVDCRST_MAG78</strain>
    </source>
</reference>
<sequence>MSAESTSMLAERTDELLNRGRSQGFISTDDVADLLQEGELSAAEVEEFYATLEEEAISVVEGEAASTEAAAVVSPGTAGATQEIPQTPTMQIAHAVATGDSIRMYLAEIGRVKLLTHADEIRLAKGIARGCKRSKDRLVEANLRLVVSIAKKYRNRGVSFLDLIQEGNLGLIRAAEKFDHTKGYKFSTYATWWIRQAITRAIADKGRTIRIPVHMVEKVNKFHRTHRRMTQTLGREPIDEEIARELEMPVDEVLRLQEISQRAISLETPVGDEDSSHLGDFLEDATAVTPTEAVSEALLKSHLREALDELPERERQIIELRFGMKDDRPRTLEEVGREFDITRERVRQIQMKTLNLLREQRRTQNLREYLR</sequence>
<dbReference type="PANTHER" id="PTHR30603:SF60">
    <property type="entry name" value="RNA POLYMERASE SIGMA FACTOR RPOD"/>
    <property type="match status" value="1"/>
</dbReference>
<dbReference type="Gene3D" id="1.10.10.10">
    <property type="entry name" value="Winged helix-like DNA-binding domain superfamily/Winged helix DNA-binding domain"/>
    <property type="match status" value="2"/>
</dbReference>
<dbReference type="InterPro" id="IPR050239">
    <property type="entry name" value="Sigma-70_RNA_pol_init_factors"/>
</dbReference>
<dbReference type="InterPro" id="IPR014284">
    <property type="entry name" value="RNA_pol_sigma-70_dom"/>
</dbReference>
<dbReference type="NCBIfam" id="TIGR02937">
    <property type="entry name" value="sigma70-ECF"/>
    <property type="match status" value="1"/>
</dbReference>
<dbReference type="GO" id="GO:0016987">
    <property type="term" value="F:sigma factor activity"/>
    <property type="evidence" value="ECO:0007669"/>
    <property type="project" value="UniProtKB-UniRule"/>
</dbReference>